<dbReference type="Pfam" id="PF13417">
    <property type="entry name" value="GST_N_3"/>
    <property type="match status" value="1"/>
</dbReference>
<dbReference type="RefSeq" id="WP_290260465.1">
    <property type="nucleotide sequence ID" value="NZ_JAUFQG010000004.1"/>
</dbReference>
<dbReference type="PANTHER" id="PTHR43968">
    <property type="match status" value="1"/>
</dbReference>
<dbReference type="InterPro" id="IPR004045">
    <property type="entry name" value="Glutathione_S-Trfase_N"/>
</dbReference>
<dbReference type="SUPFAM" id="SSF52833">
    <property type="entry name" value="Thioredoxin-like"/>
    <property type="match status" value="1"/>
</dbReference>
<dbReference type="InterPro" id="IPR050983">
    <property type="entry name" value="GST_Omega/HSP26"/>
</dbReference>
<protein>
    <submittedName>
        <fullName evidence="2">Glutathione S-transferase family protein</fullName>
    </submittedName>
</protein>
<keyword evidence="3" id="KW-1185">Reference proteome</keyword>
<evidence type="ECO:0000259" key="1">
    <source>
        <dbReference type="PROSITE" id="PS50404"/>
    </source>
</evidence>
<dbReference type="Gene3D" id="3.40.30.10">
    <property type="entry name" value="Glutaredoxin"/>
    <property type="match status" value="1"/>
</dbReference>
<proteinExistence type="predicted"/>
<sequence length="190" mass="22495">MKLYGSNTSPYVRRLRIWLSDREFTYVNIDIFSSEGRSLLKKKNPTLKIPMFEDGDQVVFDSNVIYRYLEEKFSIPHLTWDQENQLTMINAASDSLIQLLLCDRSNLDTHADIMFFKLQRERLQELFEELDKQVANGLFNNWNYASISLYCLIDWAEFRKLYDLKAFSHINSFHQQHAARPEITATDPRV</sequence>
<evidence type="ECO:0000313" key="2">
    <source>
        <dbReference type="EMBL" id="MFC4362493.1"/>
    </source>
</evidence>
<dbReference type="PANTHER" id="PTHR43968:SF6">
    <property type="entry name" value="GLUTATHIONE S-TRANSFERASE OMEGA"/>
    <property type="match status" value="1"/>
</dbReference>
<dbReference type="Proteomes" id="UP001595840">
    <property type="component" value="Unassembled WGS sequence"/>
</dbReference>
<feature type="domain" description="GST N-terminal" evidence="1">
    <location>
        <begin position="1"/>
        <end position="77"/>
    </location>
</feature>
<accession>A0ABV8V5N3</accession>
<dbReference type="Gene3D" id="1.20.1050.10">
    <property type="match status" value="1"/>
</dbReference>
<dbReference type="CDD" id="cd00570">
    <property type="entry name" value="GST_N_family"/>
    <property type="match status" value="1"/>
</dbReference>
<dbReference type="PROSITE" id="PS50404">
    <property type="entry name" value="GST_NTER"/>
    <property type="match status" value="1"/>
</dbReference>
<reference evidence="3" key="1">
    <citation type="journal article" date="2019" name="Int. J. Syst. Evol. Microbiol.">
        <title>The Global Catalogue of Microorganisms (GCM) 10K type strain sequencing project: providing services to taxonomists for standard genome sequencing and annotation.</title>
        <authorList>
            <consortium name="The Broad Institute Genomics Platform"/>
            <consortium name="The Broad Institute Genome Sequencing Center for Infectious Disease"/>
            <person name="Wu L."/>
            <person name="Ma J."/>
        </authorList>
    </citation>
    <scope>NUCLEOTIDE SEQUENCE [LARGE SCALE GENOMIC DNA]</scope>
    <source>
        <strain evidence="3">CECT 8570</strain>
    </source>
</reference>
<dbReference type="SUPFAM" id="SSF47616">
    <property type="entry name" value="GST C-terminal domain-like"/>
    <property type="match status" value="1"/>
</dbReference>
<gene>
    <name evidence="2" type="ORF">ACFOX3_09270</name>
</gene>
<dbReference type="InterPro" id="IPR036249">
    <property type="entry name" value="Thioredoxin-like_sf"/>
</dbReference>
<comment type="caution">
    <text evidence="2">The sequence shown here is derived from an EMBL/GenBank/DDBJ whole genome shotgun (WGS) entry which is preliminary data.</text>
</comment>
<dbReference type="InterPro" id="IPR036282">
    <property type="entry name" value="Glutathione-S-Trfase_C_sf"/>
</dbReference>
<name>A0ABV8V5N3_9GAMM</name>
<organism evidence="2 3">
    <name type="scientific">Simiduia curdlanivorans</name>
    <dbReference type="NCBI Taxonomy" id="1492769"/>
    <lineage>
        <taxon>Bacteria</taxon>
        <taxon>Pseudomonadati</taxon>
        <taxon>Pseudomonadota</taxon>
        <taxon>Gammaproteobacteria</taxon>
        <taxon>Cellvibrionales</taxon>
        <taxon>Cellvibrionaceae</taxon>
        <taxon>Simiduia</taxon>
    </lineage>
</organism>
<dbReference type="EMBL" id="JBHSCX010000006">
    <property type="protein sequence ID" value="MFC4362493.1"/>
    <property type="molecule type" value="Genomic_DNA"/>
</dbReference>
<evidence type="ECO:0000313" key="3">
    <source>
        <dbReference type="Proteomes" id="UP001595840"/>
    </source>
</evidence>